<keyword evidence="1" id="KW-0433">Leucine-rich repeat</keyword>
<evidence type="ECO:0000313" key="5">
    <source>
        <dbReference type="Proteomes" id="UP001642409"/>
    </source>
</evidence>
<dbReference type="PROSITE" id="PS51450">
    <property type="entry name" value="LRR"/>
    <property type="match status" value="6"/>
</dbReference>
<dbReference type="Proteomes" id="UP001642409">
    <property type="component" value="Unassembled WGS sequence"/>
</dbReference>
<dbReference type="InterPro" id="IPR006553">
    <property type="entry name" value="Leu-rich_rpt_Cys-con_subtyp"/>
</dbReference>
<evidence type="ECO:0000256" key="1">
    <source>
        <dbReference type="ARBA" id="ARBA00022614"/>
    </source>
</evidence>
<dbReference type="AlphaFoldDB" id="A0AA86QDX3"/>
<dbReference type="InterPro" id="IPR050836">
    <property type="entry name" value="SDS22/Internalin_LRR"/>
</dbReference>
<dbReference type="EMBL" id="CAXDID020000131">
    <property type="protein sequence ID" value="CAL6035646.1"/>
    <property type="molecule type" value="Genomic_DNA"/>
</dbReference>
<dbReference type="PANTHER" id="PTHR46652">
    <property type="entry name" value="LEUCINE-RICH REPEAT AND IQ DOMAIN-CONTAINING PROTEIN 1-RELATED"/>
    <property type="match status" value="1"/>
</dbReference>
<protein>
    <submittedName>
        <fullName evidence="3">Uncharacterized protein</fullName>
    </submittedName>
</protein>
<dbReference type="PANTHER" id="PTHR46652:SF3">
    <property type="entry name" value="LEUCINE-RICH REPEAT-CONTAINING PROTEIN 9"/>
    <property type="match status" value="1"/>
</dbReference>
<evidence type="ECO:0000313" key="3">
    <source>
        <dbReference type="EMBL" id="CAI9953148.1"/>
    </source>
</evidence>
<evidence type="ECO:0000313" key="4">
    <source>
        <dbReference type="EMBL" id="CAL6035646.1"/>
    </source>
</evidence>
<dbReference type="InterPro" id="IPR025875">
    <property type="entry name" value="Leu-rich_rpt_4"/>
</dbReference>
<dbReference type="Pfam" id="PF12799">
    <property type="entry name" value="LRR_4"/>
    <property type="match status" value="1"/>
</dbReference>
<comment type="caution">
    <text evidence="3">The sequence shown here is derived from an EMBL/GenBank/DDBJ whole genome shotgun (WGS) entry which is preliminary data.</text>
</comment>
<accession>A0AA86QDX3</accession>
<evidence type="ECO:0000256" key="2">
    <source>
        <dbReference type="ARBA" id="ARBA00022737"/>
    </source>
</evidence>
<dbReference type="SUPFAM" id="SSF52058">
    <property type="entry name" value="L domain-like"/>
    <property type="match status" value="2"/>
</dbReference>
<keyword evidence="5" id="KW-1185">Reference proteome</keyword>
<dbReference type="InterPro" id="IPR032675">
    <property type="entry name" value="LRR_dom_sf"/>
</dbReference>
<dbReference type="InterPro" id="IPR001611">
    <property type="entry name" value="Leu-rich_rpt"/>
</dbReference>
<reference evidence="3" key="1">
    <citation type="submission" date="2023-06" db="EMBL/GenBank/DDBJ databases">
        <authorList>
            <person name="Kurt Z."/>
        </authorList>
    </citation>
    <scope>NUCLEOTIDE SEQUENCE</scope>
</reference>
<organism evidence="3">
    <name type="scientific">Hexamita inflata</name>
    <dbReference type="NCBI Taxonomy" id="28002"/>
    <lineage>
        <taxon>Eukaryota</taxon>
        <taxon>Metamonada</taxon>
        <taxon>Diplomonadida</taxon>
        <taxon>Hexamitidae</taxon>
        <taxon>Hexamitinae</taxon>
        <taxon>Hexamita</taxon>
    </lineage>
</organism>
<dbReference type="SMART" id="SM00367">
    <property type="entry name" value="LRR_CC"/>
    <property type="match status" value="4"/>
</dbReference>
<gene>
    <name evidence="4" type="ORF">HINF_LOCUS36032</name>
    <name evidence="3" type="ORF">HINF_LOCUS40793</name>
</gene>
<reference evidence="4 5" key="2">
    <citation type="submission" date="2024-07" db="EMBL/GenBank/DDBJ databases">
        <authorList>
            <person name="Akdeniz Z."/>
        </authorList>
    </citation>
    <scope>NUCLEOTIDE SEQUENCE [LARGE SCALE GENOMIC DNA]</scope>
</reference>
<dbReference type="EMBL" id="CATOUU010000836">
    <property type="protein sequence ID" value="CAI9953148.1"/>
    <property type="molecule type" value="Genomic_DNA"/>
</dbReference>
<proteinExistence type="predicted"/>
<keyword evidence="2" id="KW-0677">Repeat</keyword>
<name>A0AA86QDX3_9EUKA</name>
<sequence length="670" mass="78222">MKELILNYCKIQSLDALQIQNIEILHLKDHTSKFHYSPNLLNIQSIKMYHQLIELFLEGYTDVDTTPLQQLKHLSTVKIEECNNIIINFKSDSFKDLLLNCCIFKSIDSFQLPNIEKLSIMNFCVMNLDNINQFIKLKELDLSGNQQLDLSLLSDLTYISSLNLSGCKLQDCTIVDQLAKQNYKYNNIFPLRYLTQLEKLYLRTCGINLINVLSFLVNLKELDLTENDCSDLTPLQTLVKLTKLNLENCNFSNINTLQLLVNLEELNLSKKIIEKDDIFDAKNVIQDQNSFRKIQLSPLATLVNLKYLQLTGNILEDLTVIQYLTNLITLDMHSCLLSDVHILKTLPNLKELYLSKNPNIDITSLQFLTNLIILDLRQCQLSQLDALKTLVNLKELNLSQNPIMDITPLQYLTQITKLQLNHCGLISIDALATLLQLTDLQLYSNKIVYAQTLSKLKIYKLTLVNNKIIDLSSNFSEQFDISNKRPTEQEMYYANILKNINYPVTILRRRHHSVNYVYTILRSINLKRKNLNQSMLVRKNVVNVLMNKYIYRLTLLVHLKNIHSIIDYFNHRNILKCYFHFNAFFTSVTMYIKDSIFLVLIFQISSNYIDSEMIVLFQINKQQVMCQSQRKQFNTFNNKFNREIVSDHNFSFIELILLNSYFSIFVKNEK</sequence>
<dbReference type="Gene3D" id="3.80.10.10">
    <property type="entry name" value="Ribonuclease Inhibitor"/>
    <property type="match status" value="3"/>
</dbReference>